<evidence type="ECO:0000313" key="2">
    <source>
        <dbReference type="EMBL" id="OON74935.1"/>
    </source>
</evidence>
<dbReference type="Pfam" id="PF12728">
    <property type="entry name" value="HTH_17"/>
    <property type="match status" value="1"/>
</dbReference>
<dbReference type="Proteomes" id="UP000190539">
    <property type="component" value="Unassembled WGS sequence"/>
</dbReference>
<evidence type="ECO:0000313" key="3">
    <source>
        <dbReference type="Proteomes" id="UP000190539"/>
    </source>
</evidence>
<protein>
    <submittedName>
        <fullName evidence="2">DNA-binding protein</fullName>
    </submittedName>
</protein>
<feature type="domain" description="Helix-turn-helix" evidence="1">
    <location>
        <begin position="24"/>
        <end position="64"/>
    </location>
</feature>
<name>A0A1V4A4R4_9ACTN</name>
<proteinExistence type="predicted"/>
<keyword evidence="3" id="KW-1185">Reference proteome</keyword>
<reference evidence="2 3" key="1">
    <citation type="submission" date="2017-02" db="EMBL/GenBank/DDBJ databases">
        <title>Draft Genome Sequence of Streptomyces tsukubaensis F601, a Producer of the immunosuppressant tacrolimus FK506.</title>
        <authorList>
            <person name="Zong G."/>
            <person name="Zhong C."/>
            <person name="Fu J."/>
            <person name="Qin R."/>
            <person name="Cao G."/>
        </authorList>
    </citation>
    <scope>NUCLEOTIDE SEQUENCE [LARGE SCALE GENOMIC DNA]</scope>
    <source>
        <strain evidence="2 3">F601</strain>
    </source>
</reference>
<dbReference type="EMBL" id="MVFC01000025">
    <property type="protein sequence ID" value="OON74935.1"/>
    <property type="molecule type" value="Genomic_DNA"/>
</dbReference>
<dbReference type="OrthoDB" id="3541350at2"/>
<evidence type="ECO:0000259" key="1">
    <source>
        <dbReference type="Pfam" id="PF12728"/>
    </source>
</evidence>
<dbReference type="RefSeq" id="WP_077971121.1">
    <property type="nucleotide sequence ID" value="NZ_CP045178.1"/>
</dbReference>
<dbReference type="AlphaFoldDB" id="A0A1V4A4R4"/>
<dbReference type="GO" id="GO:0003677">
    <property type="term" value="F:DNA binding"/>
    <property type="evidence" value="ECO:0007669"/>
    <property type="project" value="UniProtKB-KW"/>
</dbReference>
<organism evidence="2 3">
    <name type="scientific">Streptomyces tsukubensis</name>
    <dbReference type="NCBI Taxonomy" id="83656"/>
    <lineage>
        <taxon>Bacteria</taxon>
        <taxon>Bacillati</taxon>
        <taxon>Actinomycetota</taxon>
        <taxon>Actinomycetes</taxon>
        <taxon>Kitasatosporales</taxon>
        <taxon>Streptomycetaceae</taxon>
        <taxon>Streptomyces</taxon>
    </lineage>
</organism>
<dbReference type="InterPro" id="IPR041657">
    <property type="entry name" value="HTH_17"/>
</dbReference>
<keyword evidence="2" id="KW-0238">DNA-binding</keyword>
<sequence length="102" mass="11407">MTPRSRTWLSFGEAFDLPLVVDLRTAARALGLCPATAYKLIHQGGFPCRLLRLGWQYRIPTADLPWALGIEERPVYLADLQAGADLDEQSHAATEFETEDYA</sequence>
<accession>A0A1V4A4R4</accession>
<comment type="caution">
    <text evidence="2">The sequence shown here is derived from an EMBL/GenBank/DDBJ whole genome shotgun (WGS) entry which is preliminary data.</text>
</comment>
<dbReference type="STRING" id="83656.B1H18_24280"/>
<gene>
    <name evidence="2" type="ORF">B1H18_24280</name>
</gene>